<evidence type="ECO:0000259" key="3">
    <source>
        <dbReference type="Pfam" id="PF18962"/>
    </source>
</evidence>
<proteinExistence type="predicted"/>
<dbReference type="EMBL" id="VORB01000011">
    <property type="protein sequence ID" value="TXC76037.1"/>
    <property type="molecule type" value="Genomic_DNA"/>
</dbReference>
<name>A0A5C6URZ1_9FLAO</name>
<dbReference type="OrthoDB" id="9807496at2"/>
<evidence type="ECO:0000256" key="1">
    <source>
        <dbReference type="ARBA" id="ARBA00022729"/>
    </source>
</evidence>
<accession>A0A5C6URZ1</accession>
<gene>
    <name evidence="4" type="ORF">FRX97_11020</name>
</gene>
<comment type="caution">
    <text evidence="4">The sequence shown here is derived from an EMBL/GenBank/DDBJ whole genome shotgun (WGS) entry which is preliminary data.</text>
</comment>
<feature type="chain" id="PRO_5022814354" evidence="2">
    <location>
        <begin position="20"/>
        <end position="527"/>
    </location>
</feature>
<dbReference type="AlphaFoldDB" id="A0A5C6URZ1"/>
<feature type="domain" description="Secretion system C-terminal sorting" evidence="3">
    <location>
        <begin position="456"/>
        <end position="519"/>
    </location>
</feature>
<dbReference type="RefSeq" id="WP_147015275.1">
    <property type="nucleotide sequence ID" value="NZ_VORB01000011.1"/>
</dbReference>
<sequence>MNKFLTFFASALVGMSLHAQQEVLTTNHWRIPVLNEKGVFYDDGSEAKGLSFDGNTLIYASNFWFSGYNQDGDRKTIYETFYPTGDAAYEKGTMNTNRFRAARSLVKVSSQEIEAHKANYSDPNYTVPFSIKFWPAQGDTSIGEMANMAPFVDFNKNGIYDPENGDYPDIVGDQIIYQIKNDNGMPAHLRMGVEKHLQIFTITPQTEEESVLENVVFVNVELYNRGMHEFDLLKSGFWMDFDIGFANDDQYGSDSTRGIAYAYNGDADDEDAWGSNPPALAVASFGCGISGNVSLEGFSAFALDTAIHEALSAIDNGECMRKSGNGFNGDPNAPVTRYAFDGDAISGTGWTPENAGVPQGDKRSLVLLNGKSFMPGEKIGFTLAIAIGKDTTFTNYLRNINVAKDNVEEALALLESKYGDHPLLASSKQCGNIQDDESCATTTEISDYESDIQVGLYPNPVSNELNITSGQIIKTAAVWSTDGKRVFEGSVNKKDFKIDLSGLDRGMYILELTNKAGTRVRESFLKQ</sequence>
<dbReference type="Proteomes" id="UP000321168">
    <property type="component" value="Unassembled WGS sequence"/>
</dbReference>
<evidence type="ECO:0000256" key="2">
    <source>
        <dbReference type="SAM" id="SignalP"/>
    </source>
</evidence>
<evidence type="ECO:0000313" key="5">
    <source>
        <dbReference type="Proteomes" id="UP000321168"/>
    </source>
</evidence>
<keyword evidence="1 2" id="KW-0732">Signal</keyword>
<reference evidence="4 5" key="1">
    <citation type="submission" date="2019-08" db="EMBL/GenBank/DDBJ databases">
        <title>Genome of Luteibaculum oceani JCM 18817.</title>
        <authorList>
            <person name="Bowman J.P."/>
        </authorList>
    </citation>
    <scope>NUCLEOTIDE SEQUENCE [LARGE SCALE GENOMIC DNA]</scope>
    <source>
        <strain evidence="4 5">JCM 18817</strain>
    </source>
</reference>
<keyword evidence="5" id="KW-1185">Reference proteome</keyword>
<evidence type="ECO:0000313" key="4">
    <source>
        <dbReference type="EMBL" id="TXC76037.1"/>
    </source>
</evidence>
<dbReference type="InterPro" id="IPR026444">
    <property type="entry name" value="Secre_tail"/>
</dbReference>
<organism evidence="4 5">
    <name type="scientific">Luteibaculum oceani</name>
    <dbReference type="NCBI Taxonomy" id="1294296"/>
    <lineage>
        <taxon>Bacteria</taxon>
        <taxon>Pseudomonadati</taxon>
        <taxon>Bacteroidota</taxon>
        <taxon>Flavobacteriia</taxon>
        <taxon>Flavobacteriales</taxon>
        <taxon>Luteibaculaceae</taxon>
        <taxon>Luteibaculum</taxon>
    </lineage>
</organism>
<protein>
    <submittedName>
        <fullName evidence="4">T9SS type A sorting domain-containing protein</fullName>
    </submittedName>
</protein>
<dbReference type="NCBIfam" id="TIGR04183">
    <property type="entry name" value="Por_Secre_tail"/>
    <property type="match status" value="1"/>
</dbReference>
<dbReference type="Pfam" id="PF18962">
    <property type="entry name" value="Por_Secre_tail"/>
    <property type="match status" value="1"/>
</dbReference>
<feature type="signal peptide" evidence="2">
    <location>
        <begin position="1"/>
        <end position="19"/>
    </location>
</feature>